<feature type="compositionally biased region" description="Basic and acidic residues" evidence="1">
    <location>
        <begin position="533"/>
        <end position="546"/>
    </location>
</feature>
<dbReference type="GO" id="GO:0004862">
    <property type="term" value="F:cAMP-dependent protein kinase inhibitor activity"/>
    <property type="evidence" value="ECO:0007669"/>
    <property type="project" value="TreeGrafter"/>
</dbReference>
<dbReference type="Gene3D" id="2.60.120.10">
    <property type="entry name" value="Jelly Rolls"/>
    <property type="match status" value="2"/>
</dbReference>
<dbReference type="PROSITE" id="PS50042">
    <property type="entry name" value="CNMP_BINDING_3"/>
    <property type="match status" value="2"/>
</dbReference>
<proteinExistence type="predicted"/>
<dbReference type="PANTHER" id="PTHR11635">
    <property type="entry name" value="CAMP-DEPENDENT PROTEIN KINASE REGULATORY CHAIN"/>
    <property type="match status" value="1"/>
</dbReference>
<dbReference type="InterPro" id="IPR014710">
    <property type="entry name" value="RmlC-like_jellyroll"/>
</dbReference>
<protein>
    <recommendedName>
        <fullName evidence="2">Cyclic nucleotide-binding domain-containing protein</fullName>
    </recommendedName>
</protein>
<evidence type="ECO:0000259" key="2">
    <source>
        <dbReference type="PROSITE" id="PS50042"/>
    </source>
</evidence>
<name>A0A7S3YYT6_9EUKA</name>
<dbReference type="InterPro" id="IPR000595">
    <property type="entry name" value="cNMP-bd_dom"/>
</dbReference>
<feature type="compositionally biased region" description="Basic and acidic residues" evidence="1">
    <location>
        <begin position="436"/>
        <end position="486"/>
    </location>
</feature>
<dbReference type="EMBL" id="HBIV01025129">
    <property type="protein sequence ID" value="CAE0666417.1"/>
    <property type="molecule type" value="Transcribed_RNA"/>
</dbReference>
<feature type="domain" description="Cyclic nucleotide-binding" evidence="2">
    <location>
        <begin position="78"/>
        <end position="234"/>
    </location>
</feature>
<dbReference type="AlphaFoldDB" id="A0A7S3YYT6"/>
<feature type="region of interest" description="Disordered" evidence="1">
    <location>
        <begin position="435"/>
        <end position="493"/>
    </location>
</feature>
<organism evidence="3">
    <name type="scientific">Lotharella globosa</name>
    <dbReference type="NCBI Taxonomy" id="91324"/>
    <lineage>
        <taxon>Eukaryota</taxon>
        <taxon>Sar</taxon>
        <taxon>Rhizaria</taxon>
        <taxon>Cercozoa</taxon>
        <taxon>Chlorarachniophyceae</taxon>
        <taxon>Lotharella</taxon>
    </lineage>
</organism>
<dbReference type="PANTHER" id="PTHR11635:SF152">
    <property type="entry name" value="CAMP-DEPENDENT PROTEIN KINASE TYPE I REGULATORY SUBUNIT-RELATED"/>
    <property type="match status" value="1"/>
</dbReference>
<dbReference type="GO" id="GO:0034236">
    <property type="term" value="F:protein kinase A catalytic subunit binding"/>
    <property type="evidence" value="ECO:0007669"/>
    <property type="project" value="TreeGrafter"/>
</dbReference>
<dbReference type="Pfam" id="PF00027">
    <property type="entry name" value="cNMP_binding"/>
    <property type="match status" value="2"/>
</dbReference>
<dbReference type="InterPro" id="IPR050503">
    <property type="entry name" value="cAMP-dep_PK_reg_su-like"/>
</dbReference>
<dbReference type="SUPFAM" id="SSF51206">
    <property type="entry name" value="cAMP-binding domain-like"/>
    <property type="match status" value="2"/>
</dbReference>
<dbReference type="InterPro" id="IPR018490">
    <property type="entry name" value="cNMP-bd_dom_sf"/>
</dbReference>
<feature type="domain" description="Cyclic nucleotide-binding" evidence="2">
    <location>
        <begin position="292"/>
        <end position="368"/>
    </location>
</feature>
<sequence length="701" mass="79208">MEYCSTKTALDLVGSSGLLAKCPTQRNYTAIADEYTECIVISKANLETYLSNAPASVKENFNLIMGEEITKAIGGIPMLRVLNNDQKRILETIFKYRVVAPGEQVLAWGEMGDEMYMVLSGSLTAVGWWLQDDEEQESDRTMTSITRIVSTKSHMRDSTTTGKGLGLALGSPREFLKMMDEVKENPGEYKVVFNKGEFFGELDMILGIPRTATVTANTKSVLFALRKEEFKTFLAVMDGAGQNFDRHLKEALLKQLYNCHRKRLCFIDCLPKEISFKRFAEYFHTQPIPRRGSRLFSKTDLADRMYLIAYGKVSCDEGNDKVVKGSGSFLGEQSVISNDGNKTYQYTATALDPTISLYISRDDLRHVFKDEMTAIVDFEVKILGTKSPIGHILRHPVGIRHFAVSARGNFSNELVEFWCQCQYFYDFFKPKRPKKREGQIKDTKCGSSSSREREGKGREVWDRKESPSPRRSPHQEQKQPDQKQPDQKQSASLKMKKEKLNALKAMLNGGNQSPEEVGGSGTGGDGKSRSSAKKTEGGAGRRKDTSKPGQWRGRRISDTSLDEHVLYDPIIKDVAQFMLDILIIAFTTHNYQPHRHHQDCRHHHHMLSKSLPSSIFIIIRYDTYFKDDFLPLSTRRCGGKIKSDIKAGRCHHRMFTHAQSIVETVMNQNCFLSFKNHVINSATCPLHAVHSLTVKVTACIA</sequence>
<evidence type="ECO:0000256" key="1">
    <source>
        <dbReference type="SAM" id="MobiDB-lite"/>
    </source>
</evidence>
<evidence type="ECO:0000313" key="3">
    <source>
        <dbReference type="EMBL" id="CAE0666417.1"/>
    </source>
</evidence>
<dbReference type="GO" id="GO:0005952">
    <property type="term" value="C:cAMP-dependent protein kinase complex"/>
    <property type="evidence" value="ECO:0007669"/>
    <property type="project" value="InterPro"/>
</dbReference>
<dbReference type="InterPro" id="IPR036305">
    <property type="entry name" value="RGS_sf"/>
</dbReference>
<dbReference type="GO" id="GO:0030552">
    <property type="term" value="F:cAMP binding"/>
    <property type="evidence" value="ECO:0007669"/>
    <property type="project" value="TreeGrafter"/>
</dbReference>
<feature type="region of interest" description="Disordered" evidence="1">
    <location>
        <begin position="507"/>
        <end position="556"/>
    </location>
</feature>
<dbReference type="CDD" id="cd00038">
    <property type="entry name" value="CAP_ED"/>
    <property type="match status" value="2"/>
</dbReference>
<reference evidence="3" key="1">
    <citation type="submission" date="2021-01" db="EMBL/GenBank/DDBJ databases">
        <authorList>
            <person name="Corre E."/>
            <person name="Pelletier E."/>
            <person name="Niang G."/>
            <person name="Scheremetjew M."/>
            <person name="Finn R."/>
            <person name="Kale V."/>
            <person name="Holt S."/>
            <person name="Cochrane G."/>
            <person name="Meng A."/>
            <person name="Brown T."/>
            <person name="Cohen L."/>
        </authorList>
    </citation>
    <scope>NUCLEOTIDE SEQUENCE</scope>
    <source>
        <strain evidence="3">CCCM811</strain>
    </source>
</reference>
<dbReference type="SUPFAM" id="SSF48097">
    <property type="entry name" value="Regulator of G-protein signaling, RGS"/>
    <property type="match status" value="1"/>
</dbReference>
<dbReference type="GO" id="GO:0005829">
    <property type="term" value="C:cytosol"/>
    <property type="evidence" value="ECO:0007669"/>
    <property type="project" value="TreeGrafter"/>
</dbReference>
<gene>
    <name evidence="3" type="ORF">LGLO00237_LOCUS18029</name>
</gene>
<accession>A0A7S3YYT6</accession>